<proteinExistence type="predicted"/>
<reference evidence="2" key="1">
    <citation type="submission" date="2021-07" db="EMBL/GenBank/DDBJ databases">
        <authorList>
            <person name="Durling M."/>
        </authorList>
    </citation>
    <scope>NUCLEOTIDE SEQUENCE</scope>
</reference>
<dbReference type="EMBL" id="CAJVRM010000173">
    <property type="protein sequence ID" value="CAG8976368.1"/>
    <property type="molecule type" value="Genomic_DNA"/>
</dbReference>
<accession>A0A9N9LME5</accession>
<evidence type="ECO:0000313" key="3">
    <source>
        <dbReference type="Proteomes" id="UP000701801"/>
    </source>
</evidence>
<gene>
    <name evidence="2" type="ORF">HYALB_00006141</name>
</gene>
<dbReference type="AlphaFoldDB" id="A0A9N9LME5"/>
<evidence type="ECO:0000313" key="2">
    <source>
        <dbReference type="EMBL" id="CAG8976368.1"/>
    </source>
</evidence>
<dbReference type="Proteomes" id="UP000701801">
    <property type="component" value="Unassembled WGS sequence"/>
</dbReference>
<feature type="region of interest" description="Disordered" evidence="1">
    <location>
        <begin position="1"/>
        <end position="21"/>
    </location>
</feature>
<evidence type="ECO:0000256" key="1">
    <source>
        <dbReference type="SAM" id="MobiDB-lite"/>
    </source>
</evidence>
<protein>
    <submittedName>
        <fullName evidence="2">Uncharacterized protein</fullName>
    </submittedName>
</protein>
<keyword evidence="3" id="KW-1185">Reference proteome</keyword>
<comment type="caution">
    <text evidence="2">The sequence shown here is derived from an EMBL/GenBank/DDBJ whole genome shotgun (WGS) entry which is preliminary data.</text>
</comment>
<organism evidence="2 3">
    <name type="scientific">Hymenoscyphus albidus</name>
    <dbReference type="NCBI Taxonomy" id="595503"/>
    <lineage>
        <taxon>Eukaryota</taxon>
        <taxon>Fungi</taxon>
        <taxon>Dikarya</taxon>
        <taxon>Ascomycota</taxon>
        <taxon>Pezizomycotina</taxon>
        <taxon>Leotiomycetes</taxon>
        <taxon>Helotiales</taxon>
        <taxon>Helotiaceae</taxon>
        <taxon>Hymenoscyphus</taxon>
    </lineage>
</organism>
<name>A0A9N9LME5_9HELO</name>
<sequence length="64" mass="6834">MEAPIDYQPPVPAGEDIQDEEGVEEQVQSKVNLTAAIPSTVNKSIQKILIPAGVKTAQNSQSET</sequence>